<dbReference type="Pfam" id="PF00356">
    <property type="entry name" value="LacI"/>
    <property type="match status" value="1"/>
</dbReference>
<evidence type="ECO:0000256" key="3">
    <source>
        <dbReference type="ARBA" id="ARBA00023163"/>
    </source>
</evidence>
<reference evidence="5" key="2">
    <citation type="journal article" date="2021" name="PeerJ">
        <title>Extensive microbial diversity within the chicken gut microbiome revealed by metagenomics and culture.</title>
        <authorList>
            <person name="Gilroy R."/>
            <person name="Ravi A."/>
            <person name="Getino M."/>
            <person name="Pursley I."/>
            <person name="Horton D.L."/>
            <person name="Alikhan N.F."/>
            <person name="Baker D."/>
            <person name="Gharbi K."/>
            <person name="Hall N."/>
            <person name="Watson M."/>
            <person name="Adriaenssens E.M."/>
            <person name="Foster-Nyarko E."/>
            <person name="Jarju S."/>
            <person name="Secka A."/>
            <person name="Antonio M."/>
            <person name="Oren A."/>
            <person name="Chaudhuri R.R."/>
            <person name="La Ragione R."/>
            <person name="Hildebrand F."/>
            <person name="Pallen M.J."/>
        </authorList>
    </citation>
    <scope>NUCLEOTIDE SEQUENCE</scope>
    <source>
        <strain evidence="5">ChiSjej5B23-6657</strain>
    </source>
</reference>
<gene>
    <name evidence="5" type="ORF">IAA55_09845</name>
</gene>
<evidence type="ECO:0000259" key="4">
    <source>
        <dbReference type="PROSITE" id="PS50932"/>
    </source>
</evidence>
<evidence type="ECO:0000313" key="5">
    <source>
        <dbReference type="EMBL" id="HIR71568.1"/>
    </source>
</evidence>
<evidence type="ECO:0000313" key="6">
    <source>
        <dbReference type="Proteomes" id="UP000823912"/>
    </source>
</evidence>
<dbReference type="InterPro" id="IPR025997">
    <property type="entry name" value="SBP_2_dom"/>
</dbReference>
<dbReference type="InterPro" id="IPR000843">
    <property type="entry name" value="HTH_LacI"/>
</dbReference>
<sequence>MVTIKDIAEKAGVSRGTVDRVLHDRGRVSPSKAKKIKEIAEKMGYRPNIAGKGLAARKMHLKIGFIYLDSDAAPFHRAIYEGALAYARQELEPYGIEVIFFPISVIVEDPTSLEQEGYLRELIGEENLHLDGWAVVGTIGAALESMLKKQGIQKTPIVVYNMDEDFDWKLAYVGCDYTQSGRLACGVSALLTNECGHVCILSFDSGNIPSSVDRIDGFQREIADRYPDIQILDTRFLSTDVEPDHFLTRAKEMFARYEEAEVLYLVNPGDYSICREISRIGAKHKIKIITNDLVTAAQQEMVRNGEIAVTICQEPEKQGAKPLEILFRYLALGKMPDSPWYKTELSVRIAQNV</sequence>
<keyword evidence="1" id="KW-0805">Transcription regulation</keyword>
<dbReference type="InterPro" id="IPR010982">
    <property type="entry name" value="Lambda_DNA-bd_dom_sf"/>
</dbReference>
<comment type="caution">
    <text evidence="5">The sequence shown here is derived from an EMBL/GenBank/DDBJ whole genome shotgun (WGS) entry which is preliminary data.</text>
</comment>
<dbReference type="PANTHER" id="PTHR30146">
    <property type="entry name" value="LACI-RELATED TRANSCRIPTIONAL REPRESSOR"/>
    <property type="match status" value="1"/>
</dbReference>
<dbReference type="SUPFAM" id="SSF53822">
    <property type="entry name" value="Periplasmic binding protein-like I"/>
    <property type="match status" value="1"/>
</dbReference>
<dbReference type="EMBL" id="DVHM01000169">
    <property type="protein sequence ID" value="HIR71568.1"/>
    <property type="molecule type" value="Genomic_DNA"/>
</dbReference>
<dbReference type="SMART" id="SM00354">
    <property type="entry name" value="HTH_LACI"/>
    <property type="match status" value="1"/>
</dbReference>
<dbReference type="CDD" id="cd01392">
    <property type="entry name" value="HTH_LacI"/>
    <property type="match status" value="1"/>
</dbReference>
<keyword evidence="3" id="KW-0804">Transcription</keyword>
<dbReference type="GO" id="GO:0000976">
    <property type="term" value="F:transcription cis-regulatory region binding"/>
    <property type="evidence" value="ECO:0007669"/>
    <property type="project" value="TreeGrafter"/>
</dbReference>
<dbReference type="Pfam" id="PF13407">
    <property type="entry name" value="Peripla_BP_4"/>
    <property type="match status" value="1"/>
</dbReference>
<organism evidence="5 6">
    <name type="scientific">Candidatus Pullilachnospira gallistercoris</name>
    <dbReference type="NCBI Taxonomy" id="2840911"/>
    <lineage>
        <taxon>Bacteria</taxon>
        <taxon>Bacillati</taxon>
        <taxon>Bacillota</taxon>
        <taxon>Clostridia</taxon>
        <taxon>Lachnospirales</taxon>
        <taxon>Lachnospiraceae</taxon>
        <taxon>Lachnospiraceae incertae sedis</taxon>
        <taxon>Candidatus Pullilachnospira</taxon>
    </lineage>
</organism>
<evidence type="ECO:0000256" key="2">
    <source>
        <dbReference type="ARBA" id="ARBA00023125"/>
    </source>
</evidence>
<accession>A0A9D1JBN9</accession>
<reference evidence="5" key="1">
    <citation type="submission" date="2020-10" db="EMBL/GenBank/DDBJ databases">
        <authorList>
            <person name="Gilroy R."/>
        </authorList>
    </citation>
    <scope>NUCLEOTIDE SEQUENCE</scope>
    <source>
        <strain evidence="5">ChiSjej5B23-6657</strain>
    </source>
</reference>
<protein>
    <submittedName>
        <fullName evidence="5">LacI family DNA-binding transcriptional regulator</fullName>
    </submittedName>
</protein>
<dbReference type="PROSITE" id="PS00356">
    <property type="entry name" value="HTH_LACI_1"/>
    <property type="match status" value="1"/>
</dbReference>
<keyword evidence="2 5" id="KW-0238">DNA-binding</keyword>
<dbReference type="Gene3D" id="1.10.260.40">
    <property type="entry name" value="lambda repressor-like DNA-binding domains"/>
    <property type="match status" value="1"/>
</dbReference>
<dbReference type="PANTHER" id="PTHR30146:SF144">
    <property type="entry name" value="LACI-FAMILY TRANSCRIPTION REGULATOR"/>
    <property type="match status" value="1"/>
</dbReference>
<dbReference type="PROSITE" id="PS50932">
    <property type="entry name" value="HTH_LACI_2"/>
    <property type="match status" value="1"/>
</dbReference>
<evidence type="ECO:0000256" key="1">
    <source>
        <dbReference type="ARBA" id="ARBA00023015"/>
    </source>
</evidence>
<dbReference type="Gene3D" id="3.40.50.2300">
    <property type="match status" value="2"/>
</dbReference>
<name>A0A9D1JBN9_9FIRM</name>
<dbReference type="Proteomes" id="UP000823912">
    <property type="component" value="Unassembled WGS sequence"/>
</dbReference>
<dbReference type="GO" id="GO:0003700">
    <property type="term" value="F:DNA-binding transcription factor activity"/>
    <property type="evidence" value="ECO:0007669"/>
    <property type="project" value="TreeGrafter"/>
</dbReference>
<dbReference type="InterPro" id="IPR028082">
    <property type="entry name" value="Peripla_BP_I"/>
</dbReference>
<proteinExistence type="predicted"/>
<feature type="domain" description="HTH lacI-type" evidence="4">
    <location>
        <begin position="2"/>
        <end position="56"/>
    </location>
</feature>
<dbReference type="SUPFAM" id="SSF47413">
    <property type="entry name" value="lambda repressor-like DNA-binding domains"/>
    <property type="match status" value="1"/>
</dbReference>
<dbReference type="AlphaFoldDB" id="A0A9D1JBN9"/>